<evidence type="ECO:0000259" key="1">
    <source>
        <dbReference type="Pfam" id="PF06985"/>
    </source>
</evidence>
<dbReference type="GeneID" id="54344327"/>
<accession>A0A6A5RGA9</accession>
<dbReference type="Proteomes" id="UP000800082">
    <property type="component" value="Unassembled WGS sequence"/>
</dbReference>
<dbReference type="PANTHER" id="PTHR24148">
    <property type="entry name" value="ANKYRIN REPEAT DOMAIN-CONTAINING PROTEIN 39 HOMOLOG-RELATED"/>
    <property type="match status" value="1"/>
</dbReference>
<dbReference type="EMBL" id="ML978972">
    <property type="protein sequence ID" value="KAF1927351.1"/>
    <property type="molecule type" value="Genomic_DNA"/>
</dbReference>
<evidence type="ECO:0000313" key="2">
    <source>
        <dbReference type="EMBL" id="KAF1927351.1"/>
    </source>
</evidence>
<feature type="domain" description="Heterokaryon incompatibility" evidence="1">
    <location>
        <begin position="46"/>
        <end position="141"/>
    </location>
</feature>
<sequence length="479" mass="53305">MQAAGQSSAVRSSAREIRLLDLLPGEQDDPIRCTTRVVSLDDHPDFESVSYVWGDRKEERGIEVSGTCIPITKNLHSGLLRLRHARVGRTLWIDQICINQWDLEEKAAQVALMRDIYRQCTQCVTWMGELTREGHDVPVHDAQAVFDFLRRVAAAKTTPLSDLPVLFEPSDRGSAARSAFERFSIAIPNAQSCDYTISASHLFAKVTLDLIRHERGLRPLLGACEMPQQSPGIPSWAIDFACVNRIGKRQLRWWGHSHRYRVFSACGEHSLTLSDAADVQVLGLKGVHVDQVVDTVALLRVSPQDPIHSLELREPLANCIQLLTQFRASEAAPAVYKDGFTWESALCRTLVGDLIVDELPLDSIARYGRARLEADFDALSYKPEPGAFTNLRESLMGMMENQTFFLTKSGYMGIGPPQTTSGDQVWVFHGGNVPFVMRGVEAEGGLSRRLALVGDAYVQGIMDGESMRDDPYLQHVDVC</sequence>
<dbReference type="InterPro" id="IPR052895">
    <property type="entry name" value="HetReg/Transcr_Mod"/>
</dbReference>
<keyword evidence="3" id="KW-1185">Reference proteome</keyword>
<dbReference type="Pfam" id="PF26639">
    <property type="entry name" value="Het-6_barrel"/>
    <property type="match status" value="1"/>
</dbReference>
<dbReference type="RefSeq" id="XP_033447603.1">
    <property type="nucleotide sequence ID" value="XM_033586681.1"/>
</dbReference>
<dbReference type="PANTHER" id="PTHR24148:SF73">
    <property type="entry name" value="HET DOMAIN PROTEIN (AFU_ORTHOLOGUE AFUA_8G01020)"/>
    <property type="match status" value="1"/>
</dbReference>
<dbReference type="Pfam" id="PF06985">
    <property type="entry name" value="HET"/>
    <property type="match status" value="1"/>
</dbReference>
<dbReference type="AlphaFoldDB" id="A0A6A5RGA9"/>
<organism evidence="2 3">
    <name type="scientific">Didymella exigua CBS 183.55</name>
    <dbReference type="NCBI Taxonomy" id="1150837"/>
    <lineage>
        <taxon>Eukaryota</taxon>
        <taxon>Fungi</taxon>
        <taxon>Dikarya</taxon>
        <taxon>Ascomycota</taxon>
        <taxon>Pezizomycotina</taxon>
        <taxon>Dothideomycetes</taxon>
        <taxon>Pleosporomycetidae</taxon>
        <taxon>Pleosporales</taxon>
        <taxon>Pleosporineae</taxon>
        <taxon>Didymellaceae</taxon>
        <taxon>Didymella</taxon>
    </lineage>
</organism>
<gene>
    <name evidence="2" type="ORF">M421DRAFT_101768</name>
</gene>
<proteinExistence type="predicted"/>
<reference evidence="2" key="1">
    <citation type="journal article" date="2020" name="Stud. Mycol.">
        <title>101 Dothideomycetes genomes: a test case for predicting lifestyles and emergence of pathogens.</title>
        <authorList>
            <person name="Haridas S."/>
            <person name="Albert R."/>
            <person name="Binder M."/>
            <person name="Bloem J."/>
            <person name="Labutti K."/>
            <person name="Salamov A."/>
            <person name="Andreopoulos B."/>
            <person name="Baker S."/>
            <person name="Barry K."/>
            <person name="Bills G."/>
            <person name="Bluhm B."/>
            <person name="Cannon C."/>
            <person name="Castanera R."/>
            <person name="Culley D."/>
            <person name="Daum C."/>
            <person name="Ezra D."/>
            <person name="Gonzalez J."/>
            <person name="Henrissat B."/>
            <person name="Kuo A."/>
            <person name="Liang C."/>
            <person name="Lipzen A."/>
            <person name="Lutzoni F."/>
            <person name="Magnuson J."/>
            <person name="Mondo S."/>
            <person name="Nolan M."/>
            <person name="Ohm R."/>
            <person name="Pangilinan J."/>
            <person name="Park H.-J."/>
            <person name="Ramirez L."/>
            <person name="Alfaro M."/>
            <person name="Sun H."/>
            <person name="Tritt A."/>
            <person name="Yoshinaga Y."/>
            <person name="Zwiers L.-H."/>
            <person name="Turgeon B."/>
            <person name="Goodwin S."/>
            <person name="Spatafora J."/>
            <person name="Crous P."/>
            <person name="Grigoriev I."/>
        </authorList>
    </citation>
    <scope>NUCLEOTIDE SEQUENCE</scope>
    <source>
        <strain evidence="2">CBS 183.55</strain>
    </source>
</reference>
<protein>
    <recommendedName>
        <fullName evidence="1">Heterokaryon incompatibility domain-containing protein</fullName>
    </recommendedName>
</protein>
<name>A0A6A5RGA9_9PLEO</name>
<dbReference type="OrthoDB" id="3557394at2759"/>
<evidence type="ECO:0000313" key="3">
    <source>
        <dbReference type="Proteomes" id="UP000800082"/>
    </source>
</evidence>
<dbReference type="InterPro" id="IPR010730">
    <property type="entry name" value="HET"/>
</dbReference>